<dbReference type="Pfam" id="PF00856">
    <property type="entry name" value="SET"/>
    <property type="match status" value="1"/>
</dbReference>
<keyword evidence="2" id="KW-0949">S-adenosyl-L-methionine</keyword>
<organism evidence="5 6">
    <name type="scientific">Mucilaginibacter jinjuensis</name>
    <dbReference type="NCBI Taxonomy" id="1176721"/>
    <lineage>
        <taxon>Bacteria</taxon>
        <taxon>Pseudomonadati</taxon>
        <taxon>Bacteroidota</taxon>
        <taxon>Sphingobacteriia</taxon>
        <taxon>Sphingobacteriales</taxon>
        <taxon>Sphingobacteriaceae</taxon>
        <taxon>Mucilaginibacter</taxon>
    </lineage>
</organism>
<accession>A0ABY7TEG8</accession>
<dbReference type="InterPro" id="IPR046341">
    <property type="entry name" value="SET_dom_sf"/>
</dbReference>
<sequence>MNELFDLALADNGRGVLFTKASPIHGYGLFTNDDLPANTILCRRLGLRSVLSFRDKRAIIGIDGLDPAIPEDVIFKKINHSCHPNAFLNDTGCLINIEKLKNEEEITIDYCNLLYDTPWQAACLCGQPNCRGIIKSND</sequence>
<protein>
    <recommendedName>
        <fullName evidence="7">SET domain-containing protein</fullName>
    </recommendedName>
</protein>
<evidence type="ECO:0000256" key="2">
    <source>
        <dbReference type="ARBA" id="ARBA00022691"/>
    </source>
</evidence>
<dbReference type="PROSITE" id="PS50868">
    <property type="entry name" value="POST_SET"/>
    <property type="match status" value="1"/>
</dbReference>
<dbReference type="RefSeq" id="WP_273633418.1">
    <property type="nucleotide sequence ID" value="NZ_CP117167.1"/>
</dbReference>
<dbReference type="Gene3D" id="2.170.270.10">
    <property type="entry name" value="SET domain"/>
    <property type="match status" value="1"/>
</dbReference>
<feature type="domain" description="Post-SET" evidence="4">
    <location>
        <begin position="119"/>
        <end position="135"/>
    </location>
</feature>
<dbReference type="PROSITE" id="PS50280">
    <property type="entry name" value="SET"/>
    <property type="match status" value="1"/>
</dbReference>
<evidence type="ECO:0000313" key="6">
    <source>
        <dbReference type="Proteomes" id="UP001216139"/>
    </source>
</evidence>
<dbReference type="Proteomes" id="UP001216139">
    <property type="component" value="Chromosome"/>
</dbReference>
<evidence type="ECO:0000313" key="5">
    <source>
        <dbReference type="EMBL" id="WCT14925.1"/>
    </source>
</evidence>
<evidence type="ECO:0000259" key="3">
    <source>
        <dbReference type="PROSITE" id="PS50280"/>
    </source>
</evidence>
<name>A0ABY7TEG8_9SPHI</name>
<keyword evidence="6" id="KW-1185">Reference proteome</keyword>
<keyword evidence="1" id="KW-0808">Transferase</keyword>
<feature type="domain" description="SET" evidence="3">
    <location>
        <begin position="12"/>
        <end position="111"/>
    </location>
</feature>
<gene>
    <name evidence="5" type="ORF">PQO05_13360</name>
</gene>
<dbReference type="InterPro" id="IPR003616">
    <property type="entry name" value="Post-SET_dom"/>
</dbReference>
<evidence type="ECO:0008006" key="7">
    <source>
        <dbReference type="Google" id="ProtNLM"/>
    </source>
</evidence>
<proteinExistence type="predicted"/>
<reference evidence="5 6" key="1">
    <citation type="submission" date="2023-02" db="EMBL/GenBank/DDBJ databases">
        <title>Genome sequence of Mucilaginibacter jinjuensis strain KACC 16571.</title>
        <authorList>
            <person name="Kim S."/>
            <person name="Heo J."/>
            <person name="Kwon S.-W."/>
        </authorList>
    </citation>
    <scope>NUCLEOTIDE SEQUENCE [LARGE SCALE GENOMIC DNA]</scope>
    <source>
        <strain evidence="5 6">KACC 16571</strain>
    </source>
</reference>
<dbReference type="SUPFAM" id="SSF82199">
    <property type="entry name" value="SET domain"/>
    <property type="match status" value="1"/>
</dbReference>
<dbReference type="InterPro" id="IPR001214">
    <property type="entry name" value="SET_dom"/>
</dbReference>
<dbReference type="EMBL" id="CP117167">
    <property type="protein sequence ID" value="WCT14925.1"/>
    <property type="molecule type" value="Genomic_DNA"/>
</dbReference>
<evidence type="ECO:0000259" key="4">
    <source>
        <dbReference type="PROSITE" id="PS50868"/>
    </source>
</evidence>
<evidence type="ECO:0000256" key="1">
    <source>
        <dbReference type="ARBA" id="ARBA00022679"/>
    </source>
</evidence>